<dbReference type="InterPro" id="IPR025055">
    <property type="entry name" value="Ena_core"/>
</dbReference>
<evidence type="ECO:0000313" key="2">
    <source>
        <dbReference type="EMBL" id="KXZ12714.1"/>
    </source>
</evidence>
<dbReference type="EMBL" id="LSBA01000040">
    <property type="protein sequence ID" value="KXZ12714.1"/>
    <property type="molecule type" value="Genomic_DNA"/>
</dbReference>
<evidence type="ECO:0000313" key="3">
    <source>
        <dbReference type="Proteomes" id="UP000075430"/>
    </source>
</evidence>
<evidence type="ECO:0000259" key="1">
    <source>
        <dbReference type="Pfam" id="PF13157"/>
    </source>
</evidence>
<dbReference type="Pfam" id="PF13157">
    <property type="entry name" value="Enas"/>
    <property type="match status" value="1"/>
</dbReference>
<comment type="caution">
    <text evidence="2">The sequence shown here is derived from an EMBL/GenBank/DDBJ whole genome shotgun (WGS) entry which is preliminary data.</text>
</comment>
<dbReference type="Proteomes" id="UP000075430">
    <property type="component" value="Unassembled WGS sequence"/>
</dbReference>
<dbReference type="AlphaFoldDB" id="A0A150F1T7"/>
<protein>
    <recommendedName>
        <fullName evidence="1">Endospore appendages core domain-containing protein</fullName>
    </recommendedName>
</protein>
<reference evidence="3" key="1">
    <citation type="submission" date="2016-02" db="EMBL/GenBank/DDBJ databases">
        <authorList>
            <person name="Dunlap C."/>
        </authorList>
    </citation>
    <scope>NUCLEOTIDE SEQUENCE [LARGE SCALE GENOMIC DNA]</scope>
    <source>
        <strain evidence="3">NRRL B-41092</strain>
    </source>
</reference>
<dbReference type="OrthoDB" id="2878653at2"/>
<feature type="domain" description="Endospore appendages core" evidence="1">
    <location>
        <begin position="11"/>
        <end position="110"/>
    </location>
</feature>
<name>A0A150F1T7_9BACI</name>
<organism evidence="2 3">
    <name type="scientific">Bacillus nakamurai</name>
    <dbReference type="NCBI Taxonomy" id="1793963"/>
    <lineage>
        <taxon>Bacteria</taxon>
        <taxon>Bacillati</taxon>
        <taxon>Bacillota</taxon>
        <taxon>Bacilli</taxon>
        <taxon>Bacillales</taxon>
        <taxon>Bacillaceae</taxon>
        <taxon>Bacillus</taxon>
    </lineage>
</organism>
<dbReference type="RefSeq" id="WP_061523503.1">
    <property type="nucleotide sequence ID" value="NZ_JARLZY010000017.1"/>
</dbReference>
<accession>A0A150F1T7</accession>
<keyword evidence="3" id="KW-1185">Reference proteome</keyword>
<proteinExistence type="predicted"/>
<sequence length="115" mass="12506">MCGSKGNDCCCCPNAMIFQEELCGNFAAIDAAVWTAPTVNDYIQGTFEVFNAGPGTVDFSVTSNGVLNLFHVPPENSIAVSFNNPTRFAVQTIFGEVYNGSTGKWCITLYKRIFE</sequence>
<gene>
    <name evidence="2" type="ORF">AXI58_06265</name>
</gene>